<dbReference type="RefSeq" id="NP_001131205.1">
    <property type="nucleotide sequence ID" value="NM_001137733.1"/>
</dbReference>
<keyword evidence="1" id="KW-1133">Transmembrane helix</keyword>
<evidence type="ECO:0000256" key="1">
    <source>
        <dbReference type="SAM" id="Phobius"/>
    </source>
</evidence>
<dbReference type="GeneID" id="100192513"/>
<dbReference type="AlphaFoldDB" id="B4FBM5"/>
<feature type="transmembrane region" description="Helical" evidence="1">
    <location>
        <begin position="21"/>
        <end position="46"/>
    </location>
</feature>
<dbReference type="HOGENOM" id="CLU_2295789_0_0_1"/>
<dbReference type="EMBL" id="BT034513">
    <property type="protein sequence ID" value="ACF79518.1"/>
    <property type="molecule type" value="mRNA"/>
</dbReference>
<sequence length="101" mass="10825">MHAAHTGRGHLRARQKHRCTTVVPTLSFINTRLVVFFSGMALAIAASMPCSGYGTSTTDPLTAVRGVSETLDFISVYVEVANKAPRKSALLGEHLTVLCLP</sequence>
<dbReference type="KEGG" id="zma:100192513"/>
<accession>B4FBM5</accession>
<keyword evidence="1" id="KW-0472">Membrane</keyword>
<organism evidence="2">
    <name type="scientific">Zea mays</name>
    <name type="common">Maize</name>
    <dbReference type="NCBI Taxonomy" id="4577"/>
    <lineage>
        <taxon>Eukaryota</taxon>
        <taxon>Viridiplantae</taxon>
        <taxon>Streptophyta</taxon>
        <taxon>Embryophyta</taxon>
        <taxon>Tracheophyta</taxon>
        <taxon>Spermatophyta</taxon>
        <taxon>Magnoliopsida</taxon>
        <taxon>Liliopsida</taxon>
        <taxon>Poales</taxon>
        <taxon>Poaceae</taxon>
        <taxon>PACMAD clade</taxon>
        <taxon>Panicoideae</taxon>
        <taxon>Andropogonodae</taxon>
        <taxon>Andropogoneae</taxon>
        <taxon>Tripsacinae</taxon>
        <taxon>Zea</taxon>
    </lineage>
</organism>
<proteinExistence type="evidence at transcript level"/>
<reference evidence="2" key="1">
    <citation type="journal article" date="2009" name="PLoS Genet.">
        <title>Sequencing, mapping, and analysis of 27,455 maize full-length cDNAs.</title>
        <authorList>
            <person name="Soderlund C."/>
            <person name="Descour A."/>
            <person name="Kudrna D."/>
            <person name="Bomhoff M."/>
            <person name="Boyd L."/>
            <person name="Currie J."/>
            <person name="Angelova A."/>
            <person name="Collura K."/>
            <person name="Wissotski M."/>
            <person name="Ashley E."/>
            <person name="Morrow D."/>
            <person name="Fernandes J."/>
            <person name="Walbot V."/>
            <person name="Yu Y."/>
        </authorList>
    </citation>
    <scope>NUCLEOTIDE SEQUENCE</scope>
    <source>
        <strain evidence="2">B73</strain>
    </source>
</reference>
<name>B4FBM5_MAIZE</name>
<evidence type="ECO:0000313" key="2">
    <source>
        <dbReference type="EMBL" id="ACF79518.1"/>
    </source>
</evidence>
<protein>
    <submittedName>
        <fullName evidence="2">Uncharacterized protein</fullName>
    </submittedName>
</protein>
<keyword evidence="1" id="KW-0812">Transmembrane</keyword>